<dbReference type="InterPro" id="IPR029787">
    <property type="entry name" value="Nucleotide_cyclase"/>
</dbReference>
<keyword evidence="11" id="KW-1185">Reference proteome</keyword>
<dbReference type="PROSITE" id="PS50125">
    <property type="entry name" value="GUANYLATE_CYCLASE_2"/>
    <property type="match status" value="1"/>
</dbReference>
<dbReference type="FunFam" id="3.30.70.1230:FF:000030">
    <property type="entry name" value="Si:ch211-215j19.12"/>
    <property type="match status" value="1"/>
</dbReference>
<dbReference type="GO" id="GO:0004383">
    <property type="term" value="F:guanylate cyclase activity"/>
    <property type="evidence" value="ECO:0007669"/>
    <property type="project" value="TreeGrafter"/>
</dbReference>
<protein>
    <submittedName>
        <fullName evidence="10">CLUMA_CG000964, isoform A</fullName>
    </submittedName>
</protein>
<evidence type="ECO:0000256" key="4">
    <source>
        <dbReference type="ARBA" id="ARBA00022989"/>
    </source>
</evidence>
<dbReference type="OrthoDB" id="60033at2759"/>
<reference evidence="10 11" key="1">
    <citation type="submission" date="2015-04" db="EMBL/GenBank/DDBJ databases">
        <authorList>
            <person name="Syromyatnikov M.Y."/>
            <person name="Popov V.N."/>
        </authorList>
    </citation>
    <scope>NUCLEOTIDE SEQUENCE [LARGE SCALE GENOMIC DNA]</scope>
</reference>
<keyword evidence="4 8" id="KW-1133">Transmembrane helix</keyword>
<dbReference type="GO" id="GO:0004016">
    <property type="term" value="F:adenylate cyclase activity"/>
    <property type="evidence" value="ECO:0007669"/>
    <property type="project" value="TreeGrafter"/>
</dbReference>
<dbReference type="EMBL" id="CVRI01000004">
    <property type="protein sequence ID" value="CRK87155.1"/>
    <property type="molecule type" value="Genomic_DNA"/>
</dbReference>
<feature type="domain" description="Guanylate cyclase" evidence="9">
    <location>
        <begin position="271"/>
        <end position="393"/>
    </location>
</feature>
<evidence type="ECO:0000256" key="5">
    <source>
        <dbReference type="ARBA" id="ARBA00023136"/>
    </source>
</evidence>
<evidence type="ECO:0000256" key="1">
    <source>
        <dbReference type="ARBA" id="ARBA00004370"/>
    </source>
</evidence>
<dbReference type="GO" id="GO:0001653">
    <property type="term" value="F:peptide receptor activity"/>
    <property type="evidence" value="ECO:0007669"/>
    <property type="project" value="TreeGrafter"/>
</dbReference>
<keyword evidence="5 8" id="KW-0472">Membrane</keyword>
<keyword evidence="7" id="KW-0456">Lyase</keyword>
<dbReference type="SUPFAM" id="SSF55073">
    <property type="entry name" value="Nucleotide cyclase"/>
    <property type="match status" value="1"/>
</dbReference>
<proteinExistence type="predicted"/>
<gene>
    <name evidence="10" type="ORF">CLUMA_CG000964</name>
</gene>
<dbReference type="SMART" id="SM00044">
    <property type="entry name" value="CYCc"/>
    <property type="match status" value="1"/>
</dbReference>
<dbReference type="AlphaFoldDB" id="A0A1J1HGZ9"/>
<dbReference type="Pfam" id="PF00211">
    <property type="entry name" value="Guanylate_cyc"/>
    <property type="match status" value="1"/>
</dbReference>
<evidence type="ECO:0000256" key="8">
    <source>
        <dbReference type="SAM" id="Phobius"/>
    </source>
</evidence>
<comment type="subcellular location">
    <subcellularLocation>
        <location evidence="1">Membrane</location>
    </subcellularLocation>
</comment>
<dbReference type="GO" id="GO:0005886">
    <property type="term" value="C:plasma membrane"/>
    <property type="evidence" value="ECO:0007669"/>
    <property type="project" value="TreeGrafter"/>
</dbReference>
<dbReference type="GO" id="GO:0007168">
    <property type="term" value="P:receptor guanylyl cyclase signaling pathway"/>
    <property type="evidence" value="ECO:0007669"/>
    <property type="project" value="TreeGrafter"/>
</dbReference>
<dbReference type="Gene3D" id="3.30.70.1230">
    <property type="entry name" value="Nucleotide cyclase"/>
    <property type="match status" value="1"/>
</dbReference>
<evidence type="ECO:0000313" key="10">
    <source>
        <dbReference type="EMBL" id="CRK87155.1"/>
    </source>
</evidence>
<dbReference type="Gene3D" id="6.10.250.780">
    <property type="match status" value="1"/>
</dbReference>
<keyword evidence="3" id="KW-0547">Nucleotide-binding</keyword>
<feature type="transmembrane region" description="Helical" evidence="8">
    <location>
        <begin position="189"/>
        <end position="212"/>
    </location>
</feature>
<dbReference type="InterPro" id="IPR001054">
    <property type="entry name" value="A/G_cyclase"/>
</dbReference>
<evidence type="ECO:0000256" key="7">
    <source>
        <dbReference type="ARBA" id="ARBA00023239"/>
    </source>
</evidence>
<sequence length="435" mass="50242">MENSFTITDLTLSEMSNTTWATEYGDNLKESVSSNLSQIIAYKNIIEASENINVAMIFAFTFYATGTLSPNDYREFIRTISISQEHLLSAKHFLQRDLFSESIENELAQWYSEYSTFVMKTVFKGKYFENRHEHVIVDQMSNKSQDQGNDRKYMKFMEEIILPKLEDCKMMIREDISSNLEKDMMKAKFLETTSLVLLLLVACISPLIMFLVKRATDIIQTYSHILVEKTNQLRIEKNKSDKLLRQMLPKTVIQQLKQQRQVIAESFDCVTIFFSDIVGFTNISSNSSPMEVVTLLNTLYRLFDLRIQKFPNVYKVETIGDAYMVVSGLPNILPGSKHASEIAFMSLDLLIGVSTFFIPHRPHENIKIRIGINSGSCVAGVVGTSMPRYCLFGMLIMSIVFKKYLIVLENFRRHHQCCFTDGKHWRRYLSSDINY</sequence>
<evidence type="ECO:0000313" key="11">
    <source>
        <dbReference type="Proteomes" id="UP000183832"/>
    </source>
</evidence>
<dbReference type="PANTHER" id="PTHR11920:SF501">
    <property type="entry name" value="GUANYLATE CYCLASE 32E"/>
    <property type="match status" value="1"/>
</dbReference>
<name>A0A1J1HGZ9_9DIPT</name>
<dbReference type="STRING" id="568069.A0A1J1HGZ9"/>
<accession>A0A1J1HGZ9</accession>
<evidence type="ECO:0000256" key="2">
    <source>
        <dbReference type="ARBA" id="ARBA00022692"/>
    </source>
</evidence>
<dbReference type="GO" id="GO:0000166">
    <property type="term" value="F:nucleotide binding"/>
    <property type="evidence" value="ECO:0007669"/>
    <property type="project" value="UniProtKB-KW"/>
</dbReference>
<dbReference type="GO" id="GO:0035556">
    <property type="term" value="P:intracellular signal transduction"/>
    <property type="evidence" value="ECO:0007669"/>
    <property type="project" value="InterPro"/>
</dbReference>
<dbReference type="PANTHER" id="PTHR11920">
    <property type="entry name" value="GUANYLYL CYCLASE"/>
    <property type="match status" value="1"/>
</dbReference>
<dbReference type="CDD" id="cd07302">
    <property type="entry name" value="CHD"/>
    <property type="match status" value="1"/>
</dbReference>
<evidence type="ECO:0000259" key="9">
    <source>
        <dbReference type="PROSITE" id="PS50125"/>
    </source>
</evidence>
<keyword evidence="2 8" id="KW-0812">Transmembrane</keyword>
<organism evidence="10 11">
    <name type="scientific">Clunio marinus</name>
    <dbReference type="NCBI Taxonomy" id="568069"/>
    <lineage>
        <taxon>Eukaryota</taxon>
        <taxon>Metazoa</taxon>
        <taxon>Ecdysozoa</taxon>
        <taxon>Arthropoda</taxon>
        <taxon>Hexapoda</taxon>
        <taxon>Insecta</taxon>
        <taxon>Pterygota</taxon>
        <taxon>Neoptera</taxon>
        <taxon>Endopterygota</taxon>
        <taxon>Diptera</taxon>
        <taxon>Nematocera</taxon>
        <taxon>Chironomoidea</taxon>
        <taxon>Chironomidae</taxon>
        <taxon>Clunio</taxon>
    </lineage>
</organism>
<dbReference type="InterPro" id="IPR050401">
    <property type="entry name" value="Cyclic_nucleotide_synthase"/>
</dbReference>
<dbReference type="Proteomes" id="UP000183832">
    <property type="component" value="Unassembled WGS sequence"/>
</dbReference>
<keyword evidence="6" id="KW-0325">Glycoprotein</keyword>
<evidence type="ECO:0000256" key="3">
    <source>
        <dbReference type="ARBA" id="ARBA00022741"/>
    </source>
</evidence>
<evidence type="ECO:0000256" key="6">
    <source>
        <dbReference type="ARBA" id="ARBA00023180"/>
    </source>
</evidence>